<feature type="transmembrane region" description="Helical" evidence="6">
    <location>
        <begin position="158"/>
        <end position="182"/>
    </location>
</feature>
<keyword evidence="11" id="KW-1185">Reference proteome</keyword>
<dbReference type="InterPro" id="IPR035965">
    <property type="entry name" value="PAS-like_dom_sf"/>
</dbReference>
<sequence>MWISLIANFTLITVFLFFYNQLCKGDAARALRNAESPYLIGSLHGACGILLMFFSVSVSPTTILDMRQIMVISSAFYGGFVSSFVTAAFVAFGRIAFFGGFNDSSLAASISIFVLATGSGWVMRYAGSYWRKWGYSLLIGMLLLSTTMYILIGSRSLSVMPVMLVTLGAGGSFTAALVAYFSMSIRLASQIRVSERKYRELNSLQESIFQSASGISIVVTDLNGFITRFNHGAELMLGYAEREMIGKRSISIFDPSELECRKNKYAAEFGGDIALIDVLLYSSQSDDFQDREWTYIRKDGSRLTVVLMISPVFLDGETIGYMSTATDVTERKRAEETLRQANEILHELSFMDGLTGISNRRHFDEVLSKEWGRAQRGSCDSPLSLLLLDIDYFKKYNDTYGHQMGDECLRKVASLLQAVVGRSTDLVARYGGEEFALILPDTDSAGAQKVGEKLRAAMEREAIPHAGSKVSGVVTLSIGAATFLPNAEDTPEQLIARADGALYEAKTTGRNRVLAS</sequence>
<comment type="subcellular location">
    <subcellularLocation>
        <location evidence="1">Cell membrane</location>
        <topology evidence="1">Multi-pass membrane protein</topology>
    </subcellularLocation>
</comment>
<feature type="transmembrane region" description="Helical" evidence="6">
    <location>
        <begin position="133"/>
        <end position="152"/>
    </location>
</feature>
<dbReference type="NCBIfam" id="TIGR00254">
    <property type="entry name" value="GGDEF"/>
    <property type="match status" value="1"/>
</dbReference>
<dbReference type="AlphaFoldDB" id="A0A3G3JTD3"/>
<feature type="domain" description="PAS" evidence="7">
    <location>
        <begin position="217"/>
        <end position="259"/>
    </location>
</feature>
<feature type="transmembrane region" description="Helical" evidence="6">
    <location>
        <begin position="76"/>
        <end position="100"/>
    </location>
</feature>
<dbReference type="KEGG" id="coh:EAV92_02140"/>
<dbReference type="InterPro" id="IPR011620">
    <property type="entry name" value="Sig_transdc_His_kinase_LytS_TM"/>
</dbReference>
<feature type="domain" description="GGDEF" evidence="9">
    <location>
        <begin position="381"/>
        <end position="516"/>
    </location>
</feature>
<dbReference type="GO" id="GO:0000155">
    <property type="term" value="F:phosphorelay sensor kinase activity"/>
    <property type="evidence" value="ECO:0007669"/>
    <property type="project" value="InterPro"/>
</dbReference>
<feature type="transmembrane region" description="Helical" evidence="6">
    <location>
        <begin position="42"/>
        <end position="64"/>
    </location>
</feature>
<dbReference type="EMBL" id="CP033433">
    <property type="protein sequence ID" value="AYQ71486.1"/>
    <property type="molecule type" value="Genomic_DNA"/>
</dbReference>
<dbReference type="SUPFAM" id="SSF55073">
    <property type="entry name" value="Nucleotide cyclase"/>
    <property type="match status" value="1"/>
</dbReference>
<dbReference type="InterPro" id="IPR029787">
    <property type="entry name" value="Nucleotide_cyclase"/>
</dbReference>
<feature type="domain" description="PAC" evidence="8">
    <location>
        <begin position="289"/>
        <end position="340"/>
    </location>
</feature>
<protein>
    <submittedName>
        <fullName evidence="10">Diguanylate cyclase</fullName>
    </submittedName>
</protein>
<dbReference type="SMART" id="SM00086">
    <property type="entry name" value="PAC"/>
    <property type="match status" value="1"/>
</dbReference>
<evidence type="ECO:0000256" key="3">
    <source>
        <dbReference type="ARBA" id="ARBA00022692"/>
    </source>
</evidence>
<name>A0A3G3JTD3_9BACL</name>
<dbReference type="GO" id="GO:0071555">
    <property type="term" value="P:cell wall organization"/>
    <property type="evidence" value="ECO:0007669"/>
    <property type="project" value="InterPro"/>
</dbReference>
<evidence type="ECO:0000259" key="9">
    <source>
        <dbReference type="PROSITE" id="PS50887"/>
    </source>
</evidence>
<feature type="transmembrane region" description="Helical" evidence="6">
    <location>
        <begin position="5"/>
        <end position="22"/>
    </location>
</feature>
<dbReference type="InterPro" id="IPR000014">
    <property type="entry name" value="PAS"/>
</dbReference>
<dbReference type="PANTHER" id="PTHR45138">
    <property type="entry name" value="REGULATORY COMPONENTS OF SENSORY TRANSDUCTION SYSTEM"/>
    <property type="match status" value="1"/>
</dbReference>
<proteinExistence type="predicted"/>
<dbReference type="SMART" id="SM00091">
    <property type="entry name" value="PAS"/>
    <property type="match status" value="1"/>
</dbReference>
<evidence type="ECO:0000259" key="8">
    <source>
        <dbReference type="PROSITE" id="PS50113"/>
    </source>
</evidence>
<keyword evidence="3 6" id="KW-0812">Transmembrane</keyword>
<dbReference type="InterPro" id="IPR001610">
    <property type="entry name" value="PAC"/>
</dbReference>
<dbReference type="NCBIfam" id="TIGR00229">
    <property type="entry name" value="sensory_box"/>
    <property type="match status" value="1"/>
</dbReference>
<reference evidence="10 11" key="1">
    <citation type="submission" date="2018-10" db="EMBL/GenBank/DDBJ databases">
        <title>Genome Sequence of Cohnella sp.</title>
        <authorList>
            <person name="Srinivasan S."/>
            <person name="Kim M.K."/>
        </authorList>
    </citation>
    <scope>NUCLEOTIDE SEQUENCE [LARGE SCALE GENOMIC DNA]</scope>
    <source>
        <strain evidence="10 11">18JY8-7</strain>
    </source>
</reference>
<evidence type="ECO:0000259" key="7">
    <source>
        <dbReference type="PROSITE" id="PS50112"/>
    </source>
</evidence>
<dbReference type="GO" id="GO:0052621">
    <property type="term" value="F:diguanylate cyclase activity"/>
    <property type="evidence" value="ECO:0007669"/>
    <property type="project" value="TreeGrafter"/>
</dbReference>
<dbReference type="PROSITE" id="PS50113">
    <property type="entry name" value="PAC"/>
    <property type="match status" value="1"/>
</dbReference>
<dbReference type="CDD" id="cd00130">
    <property type="entry name" value="PAS"/>
    <property type="match status" value="1"/>
</dbReference>
<dbReference type="PANTHER" id="PTHR45138:SF9">
    <property type="entry name" value="DIGUANYLATE CYCLASE DGCM-RELATED"/>
    <property type="match status" value="1"/>
</dbReference>
<organism evidence="10 11">
    <name type="scientific">Cohnella candidum</name>
    <dbReference type="NCBI Taxonomy" id="2674991"/>
    <lineage>
        <taxon>Bacteria</taxon>
        <taxon>Bacillati</taxon>
        <taxon>Bacillota</taxon>
        <taxon>Bacilli</taxon>
        <taxon>Bacillales</taxon>
        <taxon>Paenibacillaceae</taxon>
        <taxon>Cohnella</taxon>
    </lineage>
</organism>
<keyword evidence="5 6" id="KW-0472">Membrane</keyword>
<evidence type="ECO:0000313" key="11">
    <source>
        <dbReference type="Proteomes" id="UP000269097"/>
    </source>
</evidence>
<evidence type="ECO:0000256" key="1">
    <source>
        <dbReference type="ARBA" id="ARBA00004651"/>
    </source>
</evidence>
<dbReference type="Pfam" id="PF00990">
    <property type="entry name" value="GGDEF"/>
    <property type="match status" value="1"/>
</dbReference>
<dbReference type="Pfam" id="PF13426">
    <property type="entry name" value="PAS_9"/>
    <property type="match status" value="1"/>
</dbReference>
<feature type="transmembrane region" description="Helical" evidence="6">
    <location>
        <begin position="106"/>
        <end position="126"/>
    </location>
</feature>
<evidence type="ECO:0000313" key="10">
    <source>
        <dbReference type="EMBL" id="AYQ71486.1"/>
    </source>
</evidence>
<evidence type="ECO:0000256" key="4">
    <source>
        <dbReference type="ARBA" id="ARBA00022989"/>
    </source>
</evidence>
<accession>A0A3G3JTD3</accession>
<evidence type="ECO:0000256" key="5">
    <source>
        <dbReference type="ARBA" id="ARBA00023136"/>
    </source>
</evidence>
<dbReference type="SUPFAM" id="SSF55785">
    <property type="entry name" value="PYP-like sensor domain (PAS domain)"/>
    <property type="match status" value="1"/>
</dbReference>
<dbReference type="PROSITE" id="PS50112">
    <property type="entry name" value="PAS"/>
    <property type="match status" value="1"/>
</dbReference>
<dbReference type="Pfam" id="PF07694">
    <property type="entry name" value="5TM-5TMR_LYT"/>
    <property type="match status" value="1"/>
</dbReference>
<evidence type="ECO:0000256" key="6">
    <source>
        <dbReference type="SAM" id="Phobius"/>
    </source>
</evidence>
<dbReference type="SMART" id="SM00267">
    <property type="entry name" value="GGDEF"/>
    <property type="match status" value="1"/>
</dbReference>
<dbReference type="CDD" id="cd01949">
    <property type="entry name" value="GGDEF"/>
    <property type="match status" value="1"/>
</dbReference>
<dbReference type="Gene3D" id="3.30.70.270">
    <property type="match status" value="1"/>
</dbReference>
<dbReference type="GO" id="GO:0005886">
    <property type="term" value="C:plasma membrane"/>
    <property type="evidence" value="ECO:0007669"/>
    <property type="project" value="UniProtKB-SubCell"/>
</dbReference>
<dbReference type="RefSeq" id="WP_123039549.1">
    <property type="nucleotide sequence ID" value="NZ_CP033433.1"/>
</dbReference>
<gene>
    <name evidence="10" type="ORF">EAV92_02140</name>
</gene>
<dbReference type="GO" id="GO:1902201">
    <property type="term" value="P:negative regulation of bacterial-type flagellum-dependent cell motility"/>
    <property type="evidence" value="ECO:0007669"/>
    <property type="project" value="TreeGrafter"/>
</dbReference>
<dbReference type="GO" id="GO:0043709">
    <property type="term" value="P:cell adhesion involved in single-species biofilm formation"/>
    <property type="evidence" value="ECO:0007669"/>
    <property type="project" value="TreeGrafter"/>
</dbReference>
<evidence type="ECO:0000256" key="2">
    <source>
        <dbReference type="ARBA" id="ARBA00022475"/>
    </source>
</evidence>
<keyword evidence="2" id="KW-1003">Cell membrane</keyword>
<dbReference type="FunFam" id="3.30.70.270:FF:000001">
    <property type="entry name" value="Diguanylate cyclase domain protein"/>
    <property type="match status" value="1"/>
</dbReference>
<dbReference type="InterPro" id="IPR050469">
    <property type="entry name" value="Diguanylate_Cyclase"/>
</dbReference>
<dbReference type="PROSITE" id="PS50887">
    <property type="entry name" value="GGDEF"/>
    <property type="match status" value="1"/>
</dbReference>
<dbReference type="InterPro" id="IPR043128">
    <property type="entry name" value="Rev_trsase/Diguanyl_cyclase"/>
</dbReference>
<keyword evidence="4 6" id="KW-1133">Transmembrane helix</keyword>
<dbReference type="InterPro" id="IPR000160">
    <property type="entry name" value="GGDEF_dom"/>
</dbReference>
<dbReference type="Proteomes" id="UP000269097">
    <property type="component" value="Chromosome"/>
</dbReference>
<dbReference type="InterPro" id="IPR000700">
    <property type="entry name" value="PAS-assoc_C"/>
</dbReference>
<dbReference type="Gene3D" id="3.30.450.20">
    <property type="entry name" value="PAS domain"/>
    <property type="match status" value="1"/>
</dbReference>